<sequence>MAKKLSWGLVAILSIFIGLYPGLFLTGNQKAGILNIKPESLFSNPFWLISFYTHITLGGLALLTGWLQFSQKVRAASIVLHRTLGKIYVISVLVSAVAGINIAFYATGGWPTALGFMSLGITWFYTTLQAYRSIRQGNILAHGNWMIYSYACTFAAVTLRLWMPLLVPLFGSFMTAYTVVAWWCWLPNLAVAHFLTRQPKSMVKIR</sequence>
<dbReference type="EMBL" id="CP150096">
    <property type="protein sequence ID" value="WZN46775.1"/>
    <property type="molecule type" value="Genomic_DNA"/>
</dbReference>
<evidence type="ECO:0000313" key="2">
    <source>
        <dbReference type="EMBL" id="WZN46775.1"/>
    </source>
</evidence>
<organism evidence="2 3">
    <name type="scientific">Chitinophaga caseinilytica</name>
    <dbReference type="NCBI Taxonomy" id="2267521"/>
    <lineage>
        <taxon>Bacteria</taxon>
        <taxon>Pseudomonadati</taxon>
        <taxon>Bacteroidota</taxon>
        <taxon>Chitinophagia</taxon>
        <taxon>Chitinophagales</taxon>
        <taxon>Chitinophagaceae</taxon>
        <taxon>Chitinophaga</taxon>
    </lineage>
</organism>
<gene>
    <name evidence="2" type="ORF">WJU22_01075</name>
</gene>
<evidence type="ECO:0000313" key="3">
    <source>
        <dbReference type="Proteomes" id="UP001449657"/>
    </source>
</evidence>
<feature type="transmembrane region" description="Helical" evidence="1">
    <location>
        <begin position="46"/>
        <end position="67"/>
    </location>
</feature>
<dbReference type="RefSeq" id="WP_341841457.1">
    <property type="nucleotide sequence ID" value="NZ_CP149792.1"/>
</dbReference>
<feature type="transmembrane region" description="Helical" evidence="1">
    <location>
        <begin position="175"/>
        <end position="196"/>
    </location>
</feature>
<dbReference type="Pfam" id="PF10067">
    <property type="entry name" value="DUF2306"/>
    <property type="match status" value="1"/>
</dbReference>
<accession>A0ABZ2Z5F0</accession>
<name>A0ABZ2Z5F0_9BACT</name>
<dbReference type="Proteomes" id="UP001449657">
    <property type="component" value="Chromosome"/>
</dbReference>
<dbReference type="InterPro" id="IPR018750">
    <property type="entry name" value="DUF2306_membrane"/>
</dbReference>
<keyword evidence="1" id="KW-0472">Membrane</keyword>
<protein>
    <submittedName>
        <fullName evidence="2">DUF2306 domain-containing protein</fullName>
    </submittedName>
</protein>
<feature type="transmembrane region" description="Helical" evidence="1">
    <location>
        <begin position="7"/>
        <end position="26"/>
    </location>
</feature>
<keyword evidence="3" id="KW-1185">Reference proteome</keyword>
<reference evidence="2 3" key="1">
    <citation type="submission" date="2024-03" db="EMBL/GenBank/DDBJ databases">
        <title>Chitinophaga caseinilytica sp. nov., a casein hydrolysing bacterium isolated from forest soil.</title>
        <authorList>
            <person name="Lee D.S."/>
            <person name="Han D.M."/>
            <person name="Baek J.H."/>
            <person name="Choi D.G."/>
            <person name="Jeon J.H."/>
            <person name="Jeon C.O."/>
        </authorList>
    </citation>
    <scope>NUCLEOTIDE SEQUENCE [LARGE SCALE GENOMIC DNA]</scope>
    <source>
        <strain evidence="2 3">KACC 19118</strain>
    </source>
</reference>
<proteinExistence type="predicted"/>
<keyword evidence="1" id="KW-1133">Transmembrane helix</keyword>
<feature type="transmembrane region" description="Helical" evidence="1">
    <location>
        <begin position="87"/>
        <end position="106"/>
    </location>
</feature>
<feature type="transmembrane region" description="Helical" evidence="1">
    <location>
        <begin position="112"/>
        <end position="131"/>
    </location>
</feature>
<feature type="transmembrane region" description="Helical" evidence="1">
    <location>
        <begin position="143"/>
        <end position="163"/>
    </location>
</feature>
<keyword evidence="1" id="KW-0812">Transmembrane</keyword>
<evidence type="ECO:0000256" key="1">
    <source>
        <dbReference type="SAM" id="Phobius"/>
    </source>
</evidence>